<gene>
    <name evidence="2" type="ORF">V8V93_10055</name>
</gene>
<evidence type="ECO:0000313" key="3">
    <source>
        <dbReference type="Proteomes" id="UP001385389"/>
    </source>
</evidence>
<evidence type="ECO:0000313" key="2">
    <source>
        <dbReference type="EMBL" id="WWX20800.1"/>
    </source>
</evidence>
<name>A0ABZ2IPY7_9BACT</name>
<evidence type="ECO:0000259" key="1">
    <source>
        <dbReference type="Pfam" id="PF24292"/>
    </source>
</evidence>
<reference evidence="2 3" key="1">
    <citation type="submission" date="2024-03" db="EMBL/GenBank/DDBJ databases">
        <title>Phenotype and Genome Characterization of a Sulfate-Reducing Bacterium Pseudodesulfovibrio sp. strain 5S69, isolated from Petroleum Reservoir in Tatarstan (Russia).</title>
        <authorList>
            <person name="Bidzhieva S.K."/>
            <person name="Kadnikov V."/>
            <person name="Tourova T.P."/>
            <person name="Samigullina S.R."/>
            <person name="Sokolova D.S."/>
            <person name="Poltaraus A.B."/>
            <person name="Avtukh A.N."/>
            <person name="Tereshina V.M."/>
            <person name="Mardanov A.V."/>
            <person name="Nazina T.N."/>
        </authorList>
    </citation>
    <scope>NUCLEOTIDE SEQUENCE [LARGE SCALE GENOMIC DNA]</scope>
    <source>
        <strain evidence="2 3">5S69</strain>
    </source>
</reference>
<feature type="domain" description="DUF7479" evidence="1">
    <location>
        <begin position="14"/>
        <end position="72"/>
    </location>
</feature>
<keyword evidence="3" id="KW-1185">Reference proteome</keyword>
<accession>A0ABZ2IPY7</accession>
<dbReference type="EMBL" id="CP146609">
    <property type="protein sequence ID" value="WWX20800.1"/>
    <property type="molecule type" value="Genomic_DNA"/>
</dbReference>
<proteinExistence type="predicted"/>
<dbReference type="NCBIfam" id="NF045645">
    <property type="entry name" value="DVU_1557_fam"/>
    <property type="match status" value="1"/>
</dbReference>
<dbReference type="Pfam" id="PF24292">
    <property type="entry name" value="DUF7479"/>
    <property type="match status" value="1"/>
</dbReference>
<organism evidence="2 3">
    <name type="scientific">Pseudodesulfovibrio methanolicus</name>
    <dbReference type="NCBI Taxonomy" id="3126690"/>
    <lineage>
        <taxon>Bacteria</taxon>
        <taxon>Pseudomonadati</taxon>
        <taxon>Thermodesulfobacteriota</taxon>
        <taxon>Desulfovibrionia</taxon>
        <taxon>Desulfovibrionales</taxon>
        <taxon>Desulfovibrionaceae</taxon>
    </lineage>
</organism>
<dbReference type="RefSeq" id="WP_338666545.1">
    <property type="nucleotide sequence ID" value="NZ_CP146609.1"/>
</dbReference>
<dbReference type="InterPro" id="IPR055902">
    <property type="entry name" value="DUF7479"/>
</dbReference>
<protein>
    <submittedName>
        <fullName evidence="2">DVU_1557 family redox protein</fullName>
    </submittedName>
</protein>
<sequence>MSSAITVPGTGAGGWRCGPCDEDMVMKPVELTYLNSQFNVELPTCPNCGYVLIPEALALGKMHQVEQLLEDK</sequence>
<dbReference type="Proteomes" id="UP001385389">
    <property type="component" value="Chromosome"/>
</dbReference>
<dbReference type="InterPro" id="IPR054656">
    <property type="entry name" value="DVU_1557-like"/>
</dbReference>